<dbReference type="HAMAP" id="MF_00152">
    <property type="entry name" value="Nfo"/>
    <property type="match status" value="1"/>
</dbReference>
<feature type="compositionally biased region" description="Basic residues" evidence="9">
    <location>
        <begin position="514"/>
        <end position="524"/>
    </location>
</feature>
<dbReference type="NCBIfam" id="NF002199">
    <property type="entry name" value="PRK01060.1-4"/>
    <property type="match status" value="1"/>
</dbReference>
<evidence type="ECO:0000256" key="8">
    <source>
        <dbReference type="ARBA" id="ARBA00023204"/>
    </source>
</evidence>
<evidence type="ECO:0000256" key="6">
    <source>
        <dbReference type="ARBA" id="ARBA00022801"/>
    </source>
</evidence>
<feature type="region of interest" description="Disordered" evidence="9">
    <location>
        <begin position="1"/>
        <end position="161"/>
    </location>
</feature>
<evidence type="ECO:0000313" key="12">
    <source>
        <dbReference type="Proteomes" id="UP000803884"/>
    </source>
</evidence>
<keyword evidence="6" id="KW-0378">Hydrolase</keyword>
<dbReference type="GO" id="GO:0005634">
    <property type="term" value="C:nucleus"/>
    <property type="evidence" value="ECO:0007669"/>
    <property type="project" value="TreeGrafter"/>
</dbReference>
<feature type="compositionally biased region" description="Basic and acidic residues" evidence="9">
    <location>
        <begin position="491"/>
        <end position="513"/>
    </location>
</feature>
<accession>A0AB34KGX6</accession>
<dbReference type="FunFam" id="3.20.20.150:FF:000001">
    <property type="entry name" value="Probable endonuclease 4"/>
    <property type="match status" value="1"/>
</dbReference>
<feature type="compositionally biased region" description="Basic and acidic residues" evidence="9">
    <location>
        <begin position="129"/>
        <end position="141"/>
    </location>
</feature>
<dbReference type="GO" id="GO:0003906">
    <property type="term" value="F:DNA-(apurinic or apyrimidinic site) endonuclease activity"/>
    <property type="evidence" value="ECO:0007669"/>
    <property type="project" value="TreeGrafter"/>
</dbReference>
<evidence type="ECO:0000256" key="5">
    <source>
        <dbReference type="ARBA" id="ARBA00022763"/>
    </source>
</evidence>
<comment type="cofactor">
    <cofactor evidence="1">
        <name>Zn(2+)</name>
        <dbReference type="ChEBI" id="CHEBI:29105"/>
    </cofactor>
</comment>
<sequence length="541" mass="59650">MAKRKAVETTSADDLSPPPEDLQDGAAALANDNADLESEQQPAKKRRTATRAIKREIASGDVPLAPRRAARSRKVKVEAEEDEATSLGEEAASATKKKRQRNTIKVEEVKEEVNGASPKPALKGRGRKKQEIKNEVEKVEQNGETTVKRKRKTKEEKEAEAMPLAARTVGHKLFIGAHVSSAGGVQNAPLNSVHIGANAFALFLKSQRKWQNPPLQTEHSDGFHANCKHHTYDQNQHVVPHGSYLVNLAHTDKARTTQAYDAFIDDLKRCEKLGIKLYNFHPGVANSTNGDKAAAIAHLAKNLNRAHKETSTVITLLENMAAGGNVLGSTFEDLRDTIALIDDKSRIGVCLDTCHAFAGGYDLRTPETFEATMEDFERVVGVKYLRALHVNDSKAPFASHRDLHANIGTGFLGLRAFHNVVNEPRFAGLPLVLETPIEVRDAEGQLVKDEKGKEKEDKGIWAREIKMLESLVGMDVESEQFLKLEAELAKKGKPERDRLQEQIDKKKEKEAAKGAKKGKGKAKKKKDESESELSDVKSESD</sequence>
<keyword evidence="4" id="KW-0479">Metal-binding</keyword>
<dbReference type="AlphaFoldDB" id="A0AB34KGX6"/>
<gene>
    <name evidence="11" type="ORF">WHR41_07427</name>
</gene>
<dbReference type="RefSeq" id="XP_069227116.1">
    <property type="nucleotide sequence ID" value="XM_069376032.1"/>
</dbReference>
<evidence type="ECO:0000259" key="10">
    <source>
        <dbReference type="Pfam" id="PF01261"/>
    </source>
</evidence>
<dbReference type="Gene3D" id="3.20.20.150">
    <property type="entry name" value="Divalent-metal-dependent TIM barrel enzymes"/>
    <property type="match status" value="1"/>
</dbReference>
<feature type="region of interest" description="Disordered" evidence="9">
    <location>
        <begin position="491"/>
        <end position="541"/>
    </location>
</feature>
<dbReference type="GO" id="GO:0003677">
    <property type="term" value="F:DNA binding"/>
    <property type="evidence" value="ECO:0007669"/>
    <property type="project" value="InterPro"/>
</dbReference>
<keyword evidence="8" id="KW-0234">DNA repair</keyword>
<dbReference type="InterPro" id="IPR036237">
    <property type="entry name" value="Xyl_isomerase-like_sf"/>
</dbReference>
<dbReference type="PANTHER" id="PTHR21445:SF0">
    <property type="entry name" value="APURINIC-APYRIMIDINIC ENDONUCLEASE"/>
    <property type="match status" value="1"/>
</dbReference>
<dbReference type="InterPro" id="IPR001719">
    <property type="entry name" value="AP_endonuc_2"/>
</dbReference>
<evidence type="ECO:0000256" key="3">
    <source>
        <dbReference type="ARBA" id="ARBA00021759"/>
    </source>
</evidence>
<reference evidence="11 12" key="1">
    <citation type="journal article" date="2020" name="Microbiol. Resour. Announc.">
        <title>Draft Genome Sequence of a Cladosporium Species Isolated from the Mesophotic Ascidian Didemnum maculosum.</title>
        <authorList>
            <person name="Gioti A."/>
            <person name="Siaperas R."/>
            <person name="Nikolaivits E."/>
            <person name="Le Goff G."/>
            <person name="Ouazzani J."/>
            <person name="Kotoulas G."/>
            <person name="Topakas E."/>
        </authorList>
    </citation>
    <scope>NUCLEOTIDE SEQUENCE [LARGE SCALE GENOMIC DNA]</scope>
    <source>
        <strain evidence="11 12">TM138-S3</strain>
    </source>
</reference>
<organism evidence="11 12">
    <name type="scientific">Cladosporium halotolerans</name>
    <dbReference type="NCBI Taxonomy" id="1052096"/>
    <lineage>
        <taxon>Eukaryota</taxon>
        <taxon>Fungi</taxon>
        <taxon>Dikarya</taxon>
        <taxon>Ascomycota</taxon>
        <taxon>Pezizomycotina</taxon>
        <taxon>Dothideomycetes</taxon>
        <taxon>Dothideomycetidae</taxon>
        <taxon>Cladosporiales</taxon>
        <taxon>Cladosporiaceae</taxon>
        <taxon>Cladosporium</taxon>
    </lineage>
</organism>
<feature type="compositionally biased region" description="Basic and acidic residues" evidence="9">
    <location>
        <begin position="104"/>
        <end position="113"/>
    </location>
</feature>
<dbReference type="CDD" id="cd00019">
    <property type="entry name" value="AP2Ec"/>
    <property type="match status" value="1"/>
</dbReference>
<name>A0AB34KGX6_9PEZI</name>
<evidence type="ECO:0000256" key="7">
    <source>
        <dbReference type="ARBA" id="ARBA00022833"/>
    </source>
</evidence>
<dbReference type="InterPro" id="IPR013022">
    <property type="entry name" value="Xyl_isomerase-like_TIM-brl"/>
</dbReference>
<dbReference type="InterPro" id="IPR018246">
    <property type="entry name" value="AP_endonuc_F2_Zn_BS"/>
</dbReference>
<keyword evidence="12" id="KW-1185">Reference proteome</keyword>
<dbReference type="GeneID" id="96008870"/>
<dbReference type="EMBL" id="JAAQHG020000030">
    <property type="protein sequence ID" value="KAL1584010.1"/>
    <property type="molecule type" value="Genomic_DNA"/>
</dbReference>
<comment type="caution">
    <text evidence="11">The sequence shown here is derived from an EMBL/GenBank/DDBJ whole genome shotgun (WGS) entry which is preliminary data.</text>
</comment>
<keyword evidence="7" id="KW-0862">Zinc</keyword>
<protein>
    <recommendedName>
        <fullName evidence="3">Apurinic-apyrimidinic endonuclease 1</fullName>
    </recommendedName>
</protein>
<evidence type="ECO:0000256" key="4">
    <source>
        <dbReference type="ARBA" id="ARBA00022723"/>
    </source>
</evidence>
<dbReference type="PANTHER" id="PTHR21445">
    <property type="entry name" value="ENDONUCLEASE IV ENDODEOXYRIBONUCLEASE IV"/>
    <property type="match status" value="1"/>
</dbReference>
<dbReference type="GO" id="GO:0005739">
    <property type="term" value="C:mitochondrion"/>
    <property type="evidence" value="ECO:0007669"/>
    <property type="project" value="TreeGrafter"/>
</dbReference>
<dbReference type="GO" id="GO:0008270">
    <property type="term" value="F:zinc ion binding"/>
    <property type="evidence" value="ECO:0007669"/>
    <property type="project" value="InterPro"/>
</dbReference>
<proteinExistence type="inferred from homology"/>
<dbReference type="GO" id="GO:0008081">
    <property type="term" value="F:phosphoric diester hydrolase activity"/>
    <property type="evidence" value="ECO:0007669"/>
    <property type="project" value="TreeGrafter"/>
</dbReference>
<dbReference type="SMART" id="SM00518">
    <property type="entry name" value="AP2Ec"/>
    <property type="match status" value="1"/>
</dbReference>
<feature type="domain" description="Xylose isomerase-like TIM barrel" evidence="10">
    <location>
        <begin position="194"/>
        <end position="456"/>
    </location>
</feature>
<dbReference type="PROSITE" id="PS51432">
    <property type="entry name" value="AP_NUCLEASE_F2_4"/>
    <property type="match status" value="1"/>
</dbReference>
<dbReference type="GO" id="GO:0006284">
    <property type="term" value="P:base-excision repair"/>
    <property type="evidence" value="ECO:0007669"/>
    <property type="project" value="TreeGrafter"/>
</dbReference>
<dbReference type="Proteomes" id="UP000803884">
    <property type="component" value="Unassembled WGS sequence"/>
</dbReference>
<evidence type="ECO:0000256" key="1">
    <source>
        <dbReference type="ARBA" id="ARBA00001947"/>
    </source>
</evidence>
<comment type="similarity">
    <text evidence="2">Belongs to the AP endonuclease 2 family.</text>
</comment>
<evidence type="ECO:0000256" key="2">
    <source>
        <dbReference type="ARBA" id="ARBA00005340"/>
    </source>
</evidence>
<dbReference type="Pfam" id="PF01261">
    <property type="entry name" value="AP_endonuc_2"/>
    <property type="match status" value="1"/>
</dbReference>
<dbReference type="PROSITE" id="PS00731">
    <property type="entry name" value="AP_NUCLEASE_F2_3"/>
    <property type="match status" value="1"/>
</dbReference>
<dbReference type="PROSITE" id="PS00730">
    <property type="entry name" value="AP_NUCLEASE_F2_2"/>
    <property type="match status" value="1"/>
</dbReference>
<evidence type="ECO:0000313" key="11">
    <source>
        <dbReference type="EMBL" id="KAL1584010.1"/>
    </source>
</evidence>
<keyword evidence="5" id="KW-0227">DNA damage</keyword>
<dbReference type="SUPFAM" id="SSF51658">
    <property type="entry name" value="Xylose isomerase-like"/>
    <property type="match status" value="1"/>
</dbReference>
<evidence type="ECO:0000256" key="9">
    <source>
        <dbReference type="SAM" id="MobiDB-lite"/>
    </source>
</evidence>
<dbReference type="NCBIfam" id="TIGR00587">
    <property type="entry name" value="nfo"/>
    <property type="match status" value="1"/>
</dbReference>